<evidence type="ECO:0000313" key="1">
    <source>
        <dbReference type="EMBL" id="OQP59754.1"/>
    </source>
</evidence>
<dbReference type="STRING" id="1703345.A3860_36355"/>
<sequence length="185" mass="20874">MKQRKHFAIAGKRMLLLTGSLVFLFGCNSHSNFNSNTGLNIAGSSYDQPHQTGTLLNRVEQASFKYTSSDLFKTGKISTPRLVFSADTLVHYNGRKYQVKLNYFDVQKTIFGVGSLTTGSTTVLLFTKEKQFHYFEVKGVGAFEFRGTKEDQSYFKLSLQDSSINFSLNLNSPEVRLTEYMVDAE</sequence>
<comment type="caution">
    <text evidence="1">The sequence shown here is derived from an EMBL/GenBank/DDBJ whole genome shotgun (WGS) entry which is preliminary data.</text>
</comment>
<evidence type="ECO:0000313" key="2">
    <source>
        <dbReference type="Proteomes" id="UP000192796"/>
    </source>
</evidence>
<dbReference type="OrthoDB" id="686569at2"/>
<protein>
    <submittedName>
        <fullName evidence="1">Uncharacterized protein</fullName>
    </submittedName>
</protein>
<name>A0A1V9FN12_9BACT</name>
<organism evidence="1 2">
    <name type="scientific">Niastella vici</name>
    <dbReference type="NCBI Taxonomy" id="1703345"/>
    <lineage>
        <taxon>Bacteria</taxon>
        <taxon>Pseudomonadati</taxon>
        <taxon>Bacteroidota</taxon>
        <taxon>Chitinophagia</taxon>
        <taxon>Chitinophagales</taxon>
        <taxon>Chitinophagaceae</taxon>
        <taxon>Niastella</taxon>
    </lineage>
</organism>
<dbReference type="AlphaFoldDB" id="A0A1V9FN12"/>
<dbReference type="PROSITE" id="PS51257">
    <property type="entry name" value="PROKAR_LIPOPROTEIN"/>
    <property type="match status" value="1"/>
</dbReference>
<proteinExistence type="predicted"/>
<reference evidence="1 2" key="1">
    <citation type="submission" date="2016-03" db="EMBL/GenBank/DDBJ databases">
        <title>Niastella vici sp. nov., isolated from farmland soil.</title>
        <authorList>
            <person name="Chen L."/>
            <person name="Wang D."/>
            <person name="Yang S."/>
            <person name="Wang G."/>
        </authorList>
    </citation>
    <scope>NUCLEOTIDE SEQUENCE [LARGE SCALE GENOMIC DNA]</scope>
    <source>
        <strain evidence="1 2">DJ57</strain>
    </source>
</reference>
<dbReference type="RefSeq" id="WP_143774352.1">
    <property type="nucleotide sequence ID" value="NZ_LVYD01000073.1"/>
</dbReference>
<gene>
    <name evidence="1" type="ORF">A3860_36355</name>
</gene>
<dbReference type="EMBL" id="LVYD01000073">
    <property type="protein sequence ID" value="OQP59754.1"/>
    <property type="molecule type" value="Genomic_DNA"/>
</dbReference>
<accession>A0A1V9FN12</accession>
<keyword evidence="2" id="KW-1185">Reference proteome</keyword>
<dbReference type="Proteomes" id="UP000192796">
    <property type="component" value="Unassembled WGS sequence"/>
</dbReference>